<reference evidence="2 3" key="1">
    <citation type="submission" date="2024-01" db="EMBL/GenBank/DDBJ databases">
        <title>Genome assemblies of Stephania.</title>
        <authorList>
            <person name="Yang L."/>
        </authorList>
    </citation>
    <scope>NUCLEOTIDE SEQUENCE [LARGE SCALE GENOMIC DNA]</scope>
    <source>
        <strain evidence="2">QJT</strain>
        <tissue evidence="2">Leaf</tissue>
    </source>
</reference>
<evidence type="ECO:0000256" key="1">
    <source>
        <dbReference type="SAM" id="MobiDB-lite"/>
    </source>
</evidence>
<name>A0AAP0K3J3_9MAGN</name>
<sequence length="277" mass="30147">MSGSLGIPVNLFHPPSTPSHPSQIIDPPSPLPSPTFFALRGPTITELSPQITAIVHSYSNNHVSTNQPLLLPNKLPTSTASISNHRPYPPLAPPPSPAPTYLTDTQTPPIPQLMVELPPNPSPDNNPPFLNYSGDEVQPLQGLQMHLIQVMIPYLSVAELFFDGATNVSSTITYYTCFKLAMGTLICNARVRNEDDNESLIQSLGSGVQNPLNDWPIVASIPPWSPLDNTRFKCVEPPSSQPKDMLSSILPNDKLRLHVVTLKASVTVHFVELGVFS</sequence>
<gene>
    <name evidence="2" type="ORF">Sjap_005161</name>
</gene>
<feature type="region of interest" description="Disordered" evidence="1">
    <location>
        <begin position="1"/>
        <end position="36"/>
    </location>
</feature>
<dbReference type="EMBL" id="JBBNAE010000002">
    <property type="protein sequence ID" value="KAK9145258.1"/>
    <property type="molecule type" value="Genomic_DNA"/>
</dbReference>
<evidence type="ECO:0000313" key="2">
    <source>
        <dbReference type="EMBL" id="KAK9145258.1"/>
    </source>
</evidence>
<proteinExistence type="predicted"/>
<feature type="region of interest" description="Disordered" evidence="1">
    <location>
        <begin position="65"/>
        <end position="92"/>
    </location>
</feature>
<accession>A0AAP0K3J3</accession>
<keyword evidence="3" id="KW-1185">Reference proteome</keyword>
<protein>
    <submittedName>
        <fullName evidence="2">Uncharacterized protein</fullName>
    </submittedName>
</protein>
<dbReference type="Proteomes" id="UP001417504">
    <property type="component" value="Unassembled WGS sequence"/>
</dbReference>
<evidence type="ECO:0000313" key="3">
    <source>
        <dbReference type="Proteomes" id="UP001417504"/>
    </source>
</evidence>
<feature type="compositionally biased region" description="Polar residues" evidence="1">
    <location>
        <begin position="75"/>
        <end position="84"/>
    </location>
</feature>
<comment type="caution">
    <text evidence="2">The sequence shown here is derived from an EMBL/GenBank/DDBJ whole genome shotgun (WGS) entry which is preliminary data.</text>
</comment>
<organism evidence="2 3">
    <name type="scientific">Stephania japonica</name>
    <dbReference type="NCBI Taxonomy" id="461633"/>
    <lineage>
        <taxon>Eukaryota</taxon>
        <taxon>Viridiplantae</taxon>
        <taxon>Streptophyta</taxon>
        <taxon>Embryophyta</taxon>
        <taxon>Tracheophyta</taxon>
        <taxon>Spermatophyta</taxon>
        <taxon>Magnoliopsida</taxon>
        <taxon>Ranunculales</taxon>
        <taxon>Menispermaceae</taxon>
        <taxon>Menispermoideae</taxon>
        <taxon>Cissampelideae</taxon>
        <taxon>Stephania</taxon>
    </lineage>
</organism>
<dbReference type="AlphaFoldDB" id="A0AAP0K3J3"/>